<comment type="similarity">
    <text evidence="1 7">Belongs to the class-II aminoacyl-tRNA synthetase family. Type 1 subfamily.</text>
</comment>
<comment type="subcellular location">
    <subcellularLocation>
        <location evidence="7">Cytoplasm</location>
    </subcellularLocation>
</comment>
<dbReference type="InterPro" id="IPR004524">
    <property type="entry name" value="Asp-tRNA-ligase_1"/>
</dbReference>
<dbReference type="GO" id="GO:0016740">
    <property type="term" value="F:transferase activity"/>
    <property type="evidence" value="ECO:0007669"/>
    <property type="project" value="UniProtKB-ARBA"/>
</dbReference>
<dbReference type="SUPFAM" id="SSF55681">
    <property type="entry name" value="Class II aaRS and biotin synthetases"/>
    <property type="match status" value="1"/>
</dbReference>
<dbReference type="InterPro" id="IPR047090">
    <property type="entry name" value="AspRS_core"/>
</dbReference>
<dbReference type="AlphaFoldDB" id="G9WY65"/>
<comment type="function">
    <text evidence="7">Catalyzes the attachment of L-aspartate to tRNA(Asp) in a two-step reaction: L-aspartate is first activated by ATP to form Asp-AMP and then transferred to the acceptor end of tRNA(Asp).</text>
</comment>
<dbReference type="NCBIfam" id="TIGR00459">
    <property type="entry name" value="aspS_bact"/>
    <property type="match status" value="1"/>
</dbReference>
<feature type="binding site" evidence="7">
    <location>
        <begin position="540"/>
        <end position="543"/>
    </location>
    <ligand>
        <name>ATP</name>
        <dbReference type="ChEBI" id="CHEBI:30616"/>
    </ligand>
</feature>
<dbReference type="Pfam" id="PF01336">
    <property type="entry name" value="tRNA_anti-codon"/>
    <property type="match status" value="1"/>
</dbReference>
<proteinExistence type="inferred from homology"/>
<accession>G9WY65</accession>
<comment type="subunit">
    <text evidence="7">Homodimer.</text>
</comment>
<name>G9WY65_9FIRM</name>
<dbReference type="GO" id="GO:0004815">
    <property type="term" value="F:aspartate-tRNA ligase activity"/>
    <property type="evidence" value="ECO:0007669"/>
    <property type="project" value="UniProtKB-UniRule"/>
</dbReference>
<evidence type="ECO:0000259" key="8">
    <source>
        <dbReference type="PROSITE" id="PS50862"/>
    </source>
</evidence>
<dbReference type="InterPro" id="IPR047089">
    <property type="entry name" value="Asp-tRNA-ligase_1_N"/>
</dbReference>
<feature type="binding site" evidence="7">
    <location>
        <position position="234"/>
    </location>
    <ligand>
        <name>ATP</name>
        <dbReference type="ChEBI" id="CHEBI:30616"/>
    </ligand>
</feature>
<comment type="caution">
    <text evidence="7">Lacks conserved residue(s) required for the propagation of feature annotation.</text>
</comment>
<sequence>MDKLNGLKRTSYCGTLRMSDVGEKVVLMGWVQRSRNLGALIFTDVRDRSGLCQVVFDENTSEEIYKKAETLGSEYVIAVEGTVRERSSKNKELPTGDIEVFATNLLILNISQTPPIYIKDDDDASESLRLKYRYLDLRKAKMQGNLFLRHKVTQLIRNFLTEKGFIEIETPILNKPTPEGARDYLVPSRVNNGKFYALPQSPQLFKQLLMVSGFDRYFQVARCFRDEDLRADRQPEFTQIDCEMSFVEPEDVMSVTEEMVQKIFKEVLDVDVKLPLQRMTYKEAMERFGSDKPDIRFGFEIKDLSDIVKNCGFSVFENAANTEKSSVRAINVNGFEDKFSRKAITKLEDVAKTYGAKGLAYIKFTKDGINSPIAKFMSEEKMGEILTRMEAKEGDLILFVADKNKVVFDALGHLRIEVAKQLDMLKSDDYKLLFVTEFPQFEYDEEEQRYVAMHHPFTMPMDEDLQLLDTDRENVRAKAYDIVLNGIELGGGSIRIHDSKVQEKMFECLGFSTESAWDKFGFLLEAFKYGTPPHGGIALGLDRFIMLLAKEESIRDVIAFPKNQNAICPLTSAPAMADEKALEELGIKLR</sequence>
<dbReference type="InterPro" id="IPR002312">
    <property type="entry name" value="Asp/Asn-tRNA-synth_IIb"/>
</dbReference>
<dbReference type="SUPFAM" id="SSF50249">
    <property type="entry name" value="Nucleic acid-binding proteins"/>
    <property type="match status" value="1"/>
</dbReference>
<dbReference type="Proteomes" id="UP000006437">
    <property type="component" value="Unassembled WGS sequence"/>
</dbReference>
<organism evidence="9 10">
    <name type="scientific">Peptoanaerobacter stomatis</name>
    <dbReference type="NCBI Taxonomy" id="796937"/>
    <lineage>
        <taxon>Bacteria</taxon>
        <taxon>Bacillati</taxon>
        <taxon>Bacillota</taxon>
        <taxon>Clostridia</taxon>
        <taxon>Peptostreptococcales</taxon>
        <taxon>Filifactoraceae</taxon>
        <taxon>Peptoanaerobacter</taxon>
    </lineage>
</organism>
<feature type="binding site" evidence="7">
    <location>
        <position position="179"/>
    </location>
    <ligand>
        <name>L-aspartate</name>
        <dbReference type="ChEBI" id="CHEBI:29991"/>
    </ligand>
</feature>
<feature type="binding site" evidence="7">
    <location>
        <position position="454"/>
    </location>
    <ligand>
        <name>L-aspartate</name>
        <dbReference type="ChEBI" id="CHEBI:29991"/>
    </ligand>
</feature>
<dbReference type="CDD" id="cd04317">
    <property type="entry name" value="EcAspRS_like_N"/>
    <property type="match status" value="1"/>
</dbReference>
<dbReference type="InterPro" id="IPR006195">
    <property type="entry name" value="aa-tRNA-synth_II"/>
</dbReference>
<comment type="catalytic activity">
    <reaction evidence="7">
        <text>tRNA(Asp) + L-aspartate + ATP = L-aspartyl-tRNA(Asp) + AMP + diphosphate</text>
        <dbReference type="Rhea" id="RHEA:19649"/>
        <dbReference type="Rhea" id="RHEA-COMP:9660"/>
        <dbReference type="Rhea" id="RHEA-COMP:9678"/>
        <dbReference type="ChEBI" id="CHEBI:29991"/>
        <dbReference type="ChEBI" id="CHEBI:30616"/>
        <dbReference type="ChEBI" id="CHEBI:33019"/>
        <dbReference type="ChEBI" id="CHEBI:78442"/>
        <dbReference type="ChEBI" id="CHEBI:78516"/>
        <dbReference type="ChEBI" id="CHEBI:456215"/>
        <dbReference type="EC" id="6.1.1.12"/>
    </reaction>
</comment>
<dbReference type="GO" id="GO:0003676">
    <property type="term" value="F:nucleic acid binding"/>
    <property type="evidence" value="ECO:0007669"/>
    <property type="project" value="InterPro"/>
</dbReference>
<feature type="binding site" evidence="7">
    <location>
        <position position="495"/>
    </location>
    <ligand>
        <name>L-aspartate</name>
        <dbReference type="ChEBI" id="CHEBI:29991"/>
    </ligand>
</feature>
<dbReference type="InterPro" id="IPR045864">
    <property type="entry name" value="aa-tRNA-synth_II/BPL/LPL"/>
</dbReference>
<dbReference type="EC" id="6.1.1.12" evidence="7"/>
<dbReference type="PANTHER" id="PTHR22594">
    <property type="entry name" value="ASPARTYL/LYSYL-TRNA SYNTHETASE"/>
    <property type="match status" value="1"/>
</dbReference>
<evidence type="ECO:0000256" key="2">
    <source>
        <dbReference type="ARBA" id="ARBA00022598"/>
    </source>
</evidence>
<evidence type="ECO:0000256" key="7">
    <source>
        <dbReference type="HAMAP-Rule" id="MF_00044"/>
    </source>
</evidence>
<dbReference type="Gene3D" id="3.30.1360.30">
    <property type="entry name" value="GAD-like domain"/>
    <property type="match status" value="1"/>
</dbReference>
<dbReference type="Gene3D" id="3.30.930.10">
    <property type="entry name" value="Bira Bifunctional Protein, Domain 2"/>
    <property type="match status" value="1"/>
</dbReference>
<dbReference type="PATRIC" id="fig|796937.3.peg.308"/>
<dbReference type="PROSITE" id="PS50862">
    <property type="entry name" value="AA_TRNA_LIGASE_II"/>
    <property type="match status" value="1"/>
</dbReference>
<gene>
    <name evidence="7" type="primary">aspS</name>
    <name evidence="9" type="ORF">HMPREF9629_01116</name>
</gene>
<dbReference type="InterPro" id="IPR029351">
    <property type="entry name" value="GAD_dom"/>
</dbReference>
<evidence type="ECO:0000256" key="5">
    <source>
        <dbReference type="ARBA" id="ARBA00022917"/>
    </source>
</evidence>
<comment type="caution">
    <text evidence="9">The sequence shown here is derived from an EMBL/GenBank/DDBJ whole genome shotgun (WGS) entry which is preliminary data.</text>
</comment>
<evidence type="ECO:0000256" key="3">
    <source>
        <dbReference type="ARBA" id="ARBA00022741"/>
    </source>
</evidence>
<keyword evidence="2 7" id="KW-0436">Ligase</keyword>
<feature type="binding site" evidence="7">
    <location>
        <begin position="225"/>
        <end position="227"/>
    </location>
    <ligand>
        <name>ATP</name>
        <dbReference type="ChEBI" id="CHEBI:30616"/>
    </ligand>
</feature>
<dbReference type="RefSeq" id="WP_009525351.1">
    <property type="nucleotide sequence ID" value="NZ_JH414551.1"/>
</dbReference>
<reference evidence="9 10" key="1">
    <citation type="submission" date="2011-08" db="EMBL/GenBank/DDBJ databases">
        <title>The Genome Sequence of Eubacteriaceae bacterium ACC19a.</title>
        <authorList>
            <consortium name="The Broad Institute Genome Sequencing Platform"/>
            <person name="Earl A."/>
            <person name="Ward D."/>
            <person name="Feldgarden M."/>
            <person name="Gevers D."/>
            <person name="Sizova M."/>
            <person name="Hazen A."/>
            <person name="Epstein S."/>
            <person name="Young S.K."/>
            <person name="Zeng Q."/>
            <person name="Gargeya S."/>
            <person name="Fitzgerald M."/>
            <person name="Haas B."/>
            <person name="Abouelleil A."/>
            <person name="Alvarado L."/>
            <person name="Arachchi H.M."/>
            <person name="Berlin A."/>
            <person name="Brown A."/>
            <person name="Chapman S.B."/>
            <person name="Chen Z."/>
            <person name="Dunbar C."/>
            <person name="Freedman E."/>
            <person name="Gearin G."/>
            <person name="Gellesch M."/>
            <person name="Goldberg J."/>
            <person name="Griggs A."/>
            <person name="Gujja S."/>
            <person name="Heiman D."/>
            <person name="Howarth C."/>
            <person name="Larson L."/>
            <person name="Lui A."/>
            <person name="MacDonald P.J.P."/>
            <person name="Montmayeur A."/>
            <person name="Murphy C."/>
            <person name="Neiman D."/>
            <person name="Pearson M."/>
            <person name="Priest M."/>
            <person name="Roberts A."/>
            <person name="Saif S."/>
            <person name="Shea T."/>
            <person name="Shenoy N."/>
            <person name="Sisk P."/>
            <person name="Stolte C."/>
            <person name="Sykes S."/>
            <person name="Wortman J."/>
            <person name="Nusbaum C."/>
            <person name="Birren B."/>
        </authorList>
    </citation>
    <scope>NUCLEOTIDE SEQUENCE [LARGE SCALE GENOMIC DNA]</scope>
    <source>
        <strain evidence="9 10">ACC19a</strain>
    </source>
</reference>
<evidence type="ECO:0000256" key="6">
    <source>
        <dbReference type="ARBA" id="ARBA00023146"/>
    </source>
</evidence>
<dbReference type="GO" id="GO:0140096">
    <property type="term" value="F:catalytic activity, acting on a protein"/>
    <property type="evidence" value="ECO:0007669"/>
    <property type="project" value="UniProtKB-ARBA"/>
</dbReference>
<dbReference type="InterPro" id="IPR012340">
    <property type="entry name" value="NA-bd_OB-fold"/>
</dbReference>
<dbReference type="CDD" id="cd00777">
    <property type="entry name" value="AspRS_core"/>
    <property type="match status" value="1"/>
</dbReference>
<keyword evidence="3 7" id="KW-0547">Nucleotide-binding</keyword>
<dbReference type="GO" id="GO:0006422">
    <property type="term" value="P:aspartyl-tRNA aminoacylation"/>
    <property type="evidence" value="ECO:0007669"/>
    <property type="project" value="UniProtKB-UniRule"/>
</dbReference>
<dbReference type="HOGENOM" id="CLU_014330_3_2_9"/>
<dbReference type="PRINTS" id="PR01042">
    <property type="entry name" value="TRNASYNTHASP"/>
</dbReference>
<dbReference type="InterPro" id="IPR004115">
    <property type="entry name" value="GAD-like_sf"/>
</dbReference>
<dbReference type="SUPFAM" id="SSF55261">
    <property type="entry name" value="GAD domain-like"/>
    <property type="match status" value="1"/>
</dbReference>
<keyword evidence="4 7" id="KW-0067">ATP-binding</keyword>
<dbReference type="HAMAP" id="MF_00044">
    <property type="entry name" value="Asp_tRNA_synth_type1"/>
    <property type="match status" value="1"/>
</dbReference>
<protein>
    <recommendedName>
        <fullName evidence="7">Aspartate--tRNA ligase</fullName>
        <ecNumber evidence="7">6.1.1.12</ecNumber>
    </recommendedName>
    <alternativeName>
        <fullName evidence="7">Aspartyl-tRNA synthetase</fullName>
        <shortName evidence="7">AspRS</shortName>
    </alternativeName>
</protein>
<dbReference type="NCBIfam" id="NF001750">
    <property type="entry name" value="PRK00476.1"/>
    <property type="match status" value="1"/>
</dbReference>
<dbReference type="Gene3D" id="2.40.50.140">
    <property type="entry name" value="Nucleic acid-binding proteins"/>
    <property type="match status" value="1"/>
</dbReference>
<keyword evidence="6 7" id="KW-0030">Aminoacyl-tRNA synthetase</keyword>
<feature type="region of interest" description="Aspartate" evidence="7">
    <location>
        <begin position="203"/>
        <end position="206"/>
    </location>
</feature>
<dbReference type="InterPro" id="IPR004364">
    <property type="entry name" value="Aa-tRNA-synt_II"/>
</dbReference>
<dbReference type="PANTHER" id="PTHR22594:SF5">
    <property type="entry name" value="ASPARTATE--TRNA LIGASE, MITOCHONDRIAL"/>
    <property type="match status" value="1"/>
</dbReference>
<dbReference type="BioCyc" id="EBAC796937-HMP:GMGH-1118-MONOMER"/>
<dbReference type="EMBL" id="AFZE01000002">
    <property type="protein sequence ID" value="EHL16569.1"/>
    <property type="molecule type" value="Genomic_DNA"/>
</dbReference>
<keyword evidence="7" id="KW-0963">Cytoplasm</keyword>
<dbReference type="Pfam" id="PF02938">
    <property type="entry name" value="GAD"/>
    <property type="match status" value="1"/>
</dbReference>
<evidence type="ECO:0000256" key="4">
    <source>
        <dbReference type="ARBA" id="ARBA00022840"/>
    </source>
</evidence>
<evidence type="ECO:0000313" key="9">
    <source>
        <dbReference type="EMBL" id="EHL16569.1"/>
    </source>
</evidence>
<dbReference type="GO" id="GO:0005524">
    <property type="term" value="F:ATP binding"/>
    <property type="evidence" value="ECO:0007669"/>
    <property type="project" value="UniProtKB-UniRule"/>
</dbReference>
<evidence type="ECO:0000256" key="1">
    <source>
        <dbReference type="ARBA" id="ARBA00006303"/>
    </source>
</evidence>
<feature type="binding site" evidence="7">
    <location>
        <position position="488"/>
    </location>
    <ligand>
        <name>ATP</name>
        <dbReference type="ChEBI" id="CHEBI:30616"/>
    </ligand>
</feature>
<keyword evidence="5 7" id="KW-0648">Protein biosynthesis</keyword>
<feature type="binding site" evidence="7">
    <location>
        <position position="225"/>
    </location>
    <ligand>
        <name>L-aspartate</name>
        <dbReference type="ChEBI" id="CHEBI:29991"/>
    </ligand>
</feature>
<dbReference type="InterPro" id="IPR004365">
    <property type="entry name" value="NA-bd_OB_tRNA"/>
</dbReference>
<evidence type="ECO:0000313" key="10">
    <source>
        <dbReference type="Proteomes" id="UP000006437"/>
    </source>
</evidence>
<dbReference type="Pfam" id="PF00152">
    <property type="entry name" value="tRNA-synt_2"/>
    <property type="match status" value="1"/>
</dbReference>
<dbReference type="GO" id="GO:0005737">
    <property type="term" value="C:cytoplasm"/>
    <property type="evidence" value="ECO:0007669"/>
    <property type="project" value="UniProtKB-SubCell"/>
</dbReference>
<feature type="domain" description="Aminoacyl-transfer RNA synthetases class-II family profile" evidence="8">
    <location>
        <begin position="148"/>
        <end position="569"/>
    </location>
</feature>